<keyword evidence="1" id="KW-0812">Transmembrane</keyword>
<evidence type="ECO:0000256" key="1">
    <source>
        <dbReference type="SAM" id="Phobius"/>
    </source>
</evidence>
<reference evidence="2" key="1">
    <citation type="journal article" date="2011" name="PLoS Biol.">
        <title>Gene gain and loss during evolution of obligate parasitism in the white rust pathogen of Arabidopsis thaliana.</title>
        <authorList>
            <person name="Kemen E."/>
            <person name="Gardiner A."/>
            <person name="Schultz-Larsen T."/>
            <person name="Kemen A.C."/>
            <person name="Balmuth A.L."/>
            <person name="Robert-Seilaniantz A."/>
            <person name="Bailey K."/>
            <person name="Holub E."/>
            <person name="Studholme D.J."/>
            <person name="Maclean D."/>
            <person name="Jones J.D."/>
        </authorList>
    </citation>
    <scope>NUCLEOTIDE SEQUENCE</scope>
</reference>
<evidence type="ECO:0000313" key="2">
    <source>
        <dbReference type="EMBL" id="CCA24528.1"/>
    </source>
</evidence>
<protein>
    <submittedName>
        <fullName evidence="2">AlNc14C244G9525 protein</fullName>
    </submittedName>
</protein>
<organism evidence="2">
    <name type="scientific">Albugo laibachii Nc14</name>
    <dbReference type="NCBI Taxonomy" id="890382"/>
    <lineage>
        <taxon>Eukaryota</taxon>
        <taxon>Sar</taxon>
        <taxon>Stramenopiles</taxon>
        <taxon>Oomycota</taxon>
        <taxon>Peronosporomycetes</taxon>
        <taxon>Albuginales</taxon>
        <taxon>Albuginaceae</taxon>
        <taxon>Albugo</taxon>
    </lineage>
</organism>
<dbReference type="HOGENOM" id="CLU_3054343_0_0_1"/>
<sequence>MEGTIIMQWVKMFEKYNLILVLVPFVITCRILPKYNMAMMSGDGTVMRLSNAAE</sequence>
<keyword evidence="1" id="KW-1133">Transmembrane helix</keyword>
<dbReference type="EMBL" id="FR824289">
    <property type="protein sequence ID" value="CCA24528.1"/>
    <property type="molecule type" value="Genomic_DNA"/>
</dbReference>
<reference evidence="2" key="2">
    <citation type="submission" date="2011-02" db="EMBL/GenBank/DDBJ databases">
        <authorList>
            <person name="MacLean D."/>
        </authorList>
    </citation>
    <scope>NUCLEOTIDE SEQUENCE</scope>
</reference>
<gene>
    <name evidence="2" type="primary">AlNc14C244G9525</name>
    <name evidence="2" type="ORF">ALNC14_106720</name>
</gene>
<dbReference type="AlphaFoldDB" id="F0WT41"/>
<keyword evidence="1" id="KW-0472">Membrane</keyword>
<feature type="transmembrane region" description="Helical" evidence="1">
    <location>
        <begin position="16"/>
        <end position="33"/>
    </location>
</feature>
<name>F0WT41_9STRA</name>
<accession>F0WT41</accession>
<proteinExistence type="predicted"/>